<keyword evidence="3" id="KW-1185">Reference proteome</keyword>
<sequence>MNLELWLTTLITISPQQDDINTQQLKPAQILEFMSTGNVWVRRGHGMHVELLLTLREEPLPYRQLQDLVEKILQAPVWEQLMLQPSLPSDVVLEPGVIHLNINHAADGGPQEEQRRHRIFSDVPNSDVRSPEGFPTISLCSVRFRMDIVEAKQLPRAANKKLKASARKSENVQLEDRPQDQELGGVFDVISDETSPATTKLHTTYTPTLVELPMERKRKKLSMTSSIRSNSSPTPRSDFQDGMELTSVSNRQPNTLTIITASDRGKLESIIDGALRLSVCGSLTNRSKSGLKIKASTFSRGLADVAPALWKPGYLPALSLRAQMVPTISRSLSRVACSRTMPLSLKNKLTELITVPHQFPSEILTHPDLVAEQNIGRLTSSIASRLWQHLQKNLVSKSATTLQGFMTSSSGTTAHSESDDMLEEVLQQQKYQHIPRPCADEDEDTHLLDGESMVREAPWSSTKLEGNLLRKRTVKSSTIDHDSGETGDDLLLDPVSQEIKTTVNLFSKIESRSLHSGSSDSLPSHDVSPNKLPIQALQYSLDSNWTTKQPFDRS</sequence>
<organism evidence="2 3">
    <name type="scientific">Cucurbitaria berberidis CBS 394.84</name>
    <dbReference type="NCBI Taxonomy" id="1168544"/>
    <lineage>
        <taxon>Eukaryota</taxon>
        <taxon>Fungi</taxon>
        <taxon>Dikarya</taxon>
        <taxon>Ascomycota</taxon>
        <taxon>Pezizomycotina</taxon>
        <taxon>Dothideomycetes</taxon>
        <taxon>Pleosporomycetidae</taxon>
        <taxon>Pleosporales</taxon>
        <taxon>Pleosporineae</taxon>
        <taxon>Cucurbitariaceae</taxon>
        <taxon>Cucurbitaria</taxon>
    </lineage>
</organism>
<comment type="caution">
    <text evidence="2">The sequence shown here is derived from an EMBL/GenBank/DDBJ whole genome shotgun (WGS) entry which is preliminary data.</text>
</comment>
<dbReference type="Proteomes" id="UP000800039">
    <property type="component" value="Unassembled WGS sequence"/>
</dbReference>
<accession>A0A9P4LC98</accession>
<dbReference type="EMBL" id="ML976614">
    <property type="protein sequence ID" value="KAF1849800.1"/>
    <property type="molecule type" value="Genomic_DNA"/>
</dbReference>
<dbReference type="OrthoDB" id="4187154at2759"/>
<evidence type="ECO:0000313" key="3">
    <source>
        <dbReference type="Proteomes" id="UP000800039"/>
    </source>
</evidence>
<dbReference type="AlphaFoldDB" id="A0A9P4LC98"/>
<dbReference type="RefSeq" id="XP_040792363.1">
    <property type="nucleotide sequence ID" value="XM_040937484.1"/>
</dbReference>
<feature type="region of interest" description="Disordered" evidence="1">
    <location>
        <begin position="217"/>
        <end position="240"/>
    </location>
</feature>
<protein>
    <submittedName>
        <fullName evidence="2">Uncharacterized protein</fullName>
    </submittedName>
</protein>
<proteinExistence type="predicted"/>
<feature type="compositionally biased region" description="Polar residues" evidence="1">
    <location>
        <begin position="222"/>
        <end position="237"/>
    </location>
</feature>
<gene>
    <name evidence="2" type="ORF">K460DRAFT_411618</name>
</gene>
<evidence type="ECO:0000256" key="1">
    <source>
        <dbReference type="SAM" id="MobiDB-lite"/>
    </source>
</evidence>
<reference evidence="2" key="1">
    <citation type="submission" date="2020-01" db="EMBL/GenBank/DDBJ databases">
        <authorList>
            <consortium name="DOE Joint Genome Institute"/>
            <person name="Haridas S."/>
            <person name="Albert R."/>
            <person name="Binder M."/>
            <person name="Bloem J."/>
            <person name="Labutti K."/>
            <person name="Salamov A."/>
            <person name="Andreopoulos B."/>
            <person name="Baker S.E."/>
            <person name="Barry K."/>
            <person name="Bills G."/>
            <person name="Bluhm B.H."/>
            <person name="Cannon C."/>
            <person name="Castanera R."/>
            <person name="Culley D.E."/>
            <person name="Daum C."/>
            <person name="Ezra D."/>
            <person name="Gonzalez J.B."/>
            <person name="Henrissat B."/>
            <person name="Kuo A."/>
            <person name="Liang C."/>
            <person name="Lipzen A."/>
            <person name="Lutzoni F."/>
            <person name="Magnuson J."/>
            <person name="Mondo S."/>
            <person name="Nolan M."/>
            <person name="Ohm R."/>
            <person name="Pangilinan J."/>
            <person name="Park H.-J."/>
            <person name="Ramirez L."/>
            <person name="Alfaro M."/>
            <person name="Sun H."/>
            <person name="Tritt A."/>
            <person name="Yoshinaga Y."/>
            <person name="Zwiers L.-H."/>
            <person name="Turgeon B.G."/>
            <person name="Goodwin S.B."/>
            <person name="Spatafora J.W."/>
            <person name="Crous P.W."/>
            <person name="Grigoriev I.V."/>
        </authorList>
    </citation>
    <scope>NUCLEOTIDE SEQUENCE</scope>
    <source>
        <strain evidence="2">CBS 394.84</strain>
    </source>
</reference>
<dbReference type="GeneID" id="63854734"/>
<name>A0A9P4LC98_9PLEO</name>
<evidence type="ECO:0000313" key="2">
    <source>
        <dbReference type="EMBL" id="KAF1849800.1"/>
    </source>
</evidence>